<evidence type="ECO:0000313" key="7">
    <source>
        <dbReference type="Proteomes" id="UP000570493"/>
    </source>
</evidence>
<organism evidence="6 7">
    <name type="scientific">Pseudoalteromonas arctica</name>
    <dbReference type="NCBI Taxonomy" id="394751"/>
    <lineage>
        <taxon>Bacteria</taxon>
        <taxon>Pseudomonadati</taxon>
        <taxon>Pseudomonadota</taxon>
        <taxon>Gammaproteobacteria</taxon>
        <taxon>Alteromonadales</taxon>
        <taxon>Pseudoalteromonadaceae</taxon>
        <taxon>Pseudoalteromonas</taxon>
    </lineage>
</organism>
<dbReference type="SUPFAM" id="SSF46785">
    <property type="entry name" value="Winged helix' DNA-binding domain"/>
    <property type="match status" value="1"/>
</dbReference>
<sequence length="302" mass="33042">MNTKLLRALTVFVRIVETGSMSKAAADLAMTTSAISQQIKQIELDVKLSLFNRSPRELTLTEAGEIYYQSCVTILTAAKQVGEKLQFLQNTPSGQLKLVAPVGFGGGILSKPLKKLTSQYPNFDVQLTLSDEPLDMIKSGADLAIAIGPLDDSSLVARPLAKWPLVLCVHKSHPLAEHCTVSPSQLNHHTRISHYSADHPLTHTVNSQKMALPKPRIVVNNMHSIIQLVCDGVGYAILPKPEVQSLLLKGELVKLCTDWQLPTYSVYAITPARDILAGKTKVAIEILKQHCDEISDSLKQPL</sequence>
<dbReference type="GO" id="GO:0006351">
    <property type="term" value="P:DNA-templated transcription"/>
    <property type="evidence" value="ECO:0007669"/>
    <property type="project" value="TreeGrafter"/>
</dbReference>
<dbReference type="CDD" id="cd08422">
    <property type="entry name" value="PBP2_CrgA_like"/>
    <property type="match status" value="1"/>
</dbReference>
<protein>
    <submittedName>
        <fullName evidence="6">LysR family transcriptional regulator</fullName>
    </submittedName>
</protein>
<keyword evidence="7" id="KW-1185">Reference proteome</keyword>
<dbReference type="SUPFAM" id="SSF53850">
    <property type="entry name" value="Periplasmic binding protein-like II"/>
    <property type="match status" value="1"/>
</dbReference>
<dbReference type="PANTHER" id="PTHR30537">
    <property type="entry name" value="HTH-TYPE TRANSCRIPTIONAL REGULATOR"/>
    <property type="match status" value="1"/>
</dbReference>
<dbReference type="AlphaFoldDB" id="A0A7Y0H9R4"/>
<keyword evidence="2" id="KW-0805">Transcription regulation</keyword>
<dbReference type="GO" id="GO:0043565">
    <property type="term" value="F:sequence-specific DNA binding"/>
    <property type="evidence" value="ECO:0007669"/>
    <property type="project" value="TreeGrafter"/>
</dbReference>
<name>A0A7Y0H9R4_9GAMM</name>
<dbReference type="PANTHER" id="PTHR30537:SF30">
    <property type="entry name" value="TRANSCRIPTIONAL REGULATOR-RELATED"/>
    <property type="match status" value="1"/>
</dbReference>
<dbReference type="Proteomes" id="UP000570493">
    <property type="component" value="Unassembled WGS sequence"/>
</dbReference>
<evidence type="ECO:0000256" key="3">
    <source>
        <dbReference type="ARBA" id="ARBA00023125"/>
    </source>
</evidence>
<dbReference type="GO" id="GO:0003700">
    <property type="term" value="F:DNA-binding transcription factor activity"/>
    <property type="evidence" value="ECO:0007669"/>
    <property type="project" value="InterPro"/>
</dbReference>
<dbReference type="PROSITE" id="PS50931">
    <property type="entry name" value="HTH_LYSR"/>
    <property type="match status" value="1"/>
</dbReference>
<evidence type="ECO:0000256" key="2">
    <source>
        <dbReference type="ARBA" id="ARBA00023015"/>
    </source>
</evidence>
<dbReference type="FunFam" id="1.10.10.10:FF:000001">
    <property type="entry name" value="LysR family transcriptional regulator"/>
    <property type="match status" value="1"/>
</dbReference>
<comment type="similarity">
    <text evidence="1">Belongs to the LysR transcriptional regulatory family.</text>
</comment>
<keyword evidence="4" id="KW-0804">Transcription</keyword>
<gene>
    <name evidence="6" type="ORF">HHO47_03150</name>
</gene>
<dbReference type="Pfam" id="PF00126">
    <property type="entry name" value="HTH_1"/>
    <property type="match status" value="1"/>
</dbReference>
<keyword evidence="3" id="KW-0238">DNA-binding</keyword>
<evidence type="ECO:0000256" key="4">
    <source>
        <dbReference type="ARBA" id="ARBA00023163"/>
    </source>
</evidence>
<comment type="caution">
    <text evidence="6">The sequence shown here is derived from an EMBL/GenBank/DDBJ whole genome shotgun (WGS) entry which is preliminary data.</text>
</comment>
<dbReference type="InterPro" id="IPR058163">
    <property type="entry name" value="LysR-type_TF_proteobact-type"/>
</dbReference>
<evidence type="ECO:0000256" key="1">
    <source>
        <dbReference type="ARBA" id="ARBA00009437"/>
    </source>
</evidence>
<dbReference type="InterPro" id="IPR005119">
    <property type="entry name" value="LysR_subst-bd"/>
</dbReference>
<dbReference type="Gene3D" id="3.40.190.290">
    <property type="match status" value="1"/>
</dbReference>
<dbReference type="InterPro" id="IPR036390">
    <property type="entry name" value="WH_DNA-bd_sf"/>
</dbReference>
<dbReference type="Gene3D" id="1.10.10.10">
    <property type="entry name" value="Winged helix-like DNA-binding domain superfamily/Winged helix DNA-binding domain"/>
    <property type="match status" value="1"/>
</dbReference>
<dbReference type="EMBL" id="JABBMT010000003">
    <property type="protein sequence ID" value="NMM39861.1"/>
    <property type="molecule type" value="Genomic_DNA"/>
</dbReference>
<dbReference type="InterPro" id="IPR036388">
    <property type="entry name" value="WH-like_DNA-bd_sf"/>
</dbReference>
<reference evidence="6" key="1">
    <citation type="submission" date="2020-04" db="EMBL/GenBank/DDBJ databases">
        <title>Genome Sequencing for Pseudoaltermonas arctica.</title>
        <authorList>
            <person name="Elkins N.S."/>
        </authorList>
    </citation>
    <scope>NUCLEOTIDE SEQUENCE [LARGE SCALE GENOMIC DNA]</scope>
    <source>
        <strain evidence="6">NEC-BIFX-2020_0012</strain>
    </source>
</reference>
<dbReference type="RefSeq" id="WP_169018818.1">
    <property type="nucleotide sequence ID" value="NZ_JABBMT010000003.1"/>
</dbReference>
<feature type="domain" description="HTH lysR-type" evidence="5">
    <location>
        <begin position="1"/>
        <end position="61"/>
    </location>
</feature>
<evidence type="ECO:0000259" key="5">
    <source>
        <dbReference type="PROSITE" id="PS50931"/>
    </source>
</evidence>
<proteinExistence type="inferred from homology"/>
<dbReference type="Pfam" id="PF03466">
    <property type="entry name" value="LysR_substrate"/>
    <property type="match status" value="1"/>
</dbReference>
<accession>A0A7Y0H9R4</accession>
<evidence type="ECO:0000313" key="6">
    <source>
        <dbReference type="EMBL" id="NMM39861.1"/>
    </source>
</evidence>
<dbReference type="InterPro" id="IPR000847">
    <property type="entry name" value="LysR_HTH_N"/>
</dbReference>